<name>A0A7W8EJS2_9ACTN</name>
<keyword evidence="4" id="KW-1185">Reference proteome</keyword>
<dbReference type="AlphaFoldDB" id="A0A7W8EJS2"/>
<evidence type="ECO:0000256" key="2">
    <source>
        <dbReference type="SAM" id="SignalP"/>
    </source>
</evidence>
<evidence type="ECO:0000256" key="1">
    <source>
        <dbReference type="ARBA" id="ARBA00022729"/>
    </source>
</evidence>
<dbReference type="PANTHER" id="PTHR30222:SF2">
    <property type="entry name" value="ABC TRANSPORTER SUBSTRATE-BINDING PROTEIN"/>
    <property type="match status" value="1"/>
</dbReference>
<dbReference type="Gene3D" id="3.40.190.10">
    <property type="entry name" value="Periplasmic binding protein-like II"/>
    <property type="match status" value="2"/>
</dbReference>
<feature type="signal peptide" evidence="2">
    <location>
        <begin position="1"/>
        <end position="28"/>
    </location>
</feature>
<keyword evidence="1 2" id="KW-0732">Signal</keyword>
<accession>A0A7W8EJS2</accession>
<dbReference type="Pfam" id="PF13416">
    <property type="entry name" value="SBP_bac_8"/>
    <property type="match status" value="1"/>
</dbReference>
<dbReference type="InterPro" id="IPR006059">
    <property type="entry name" value="SBP"/>
</dbReference>
<dbReference type="PANTHER" id="PTHR30222">
    <property type="entry name" value="SPERMIDINE/PUTRESCINE-BINDING PERIPLASMIC PROTEIN"/>
    <property type="match status" value="1"/>
</dbReference>
<evidence type="ECO:0000313" key="3">
    <source>
        <dbReference type="EMBL" id="MBB5081821.1"/>
    </source>
</evidence>
<dbReference type="Proteomes" id="UP000568380">
    <property type="component" value="Unassembled WGS sequence"/>
</dbReference>
<sequence length="348" mass="38578">MSRRTMVAAVAGLLALTACGGGSGGADAKELTVVMWGGDDQKRSVAAWIEPWAKSKGVTVKQDSPTDYAKFRAQVESKKVSWGAVEVEPNFAVTACQNGWAVKLDKAKVDTSMVKPELVGDCAAPVLEYAFTIAYNTKAFTAENHPKTWAEFFDTAKFPGKRGFWKYATGAIFEAALLADGVPRDKLYPLDIDRAFRKLDTIKKDIVFYETGEQQQQLISSGETPLIQAWNGRIFAAAKDGQPVANEWNEHFLSYDQLVIPAGYPRADLAMEWLNHFLSDTKGQAQYANQAAYAPVNDKALPLVDPQVRKELPTDPANAKKRAAIIDYTYWAANYDKVTERFNEWMAR</sequence>
<evidence type="ECO:0000313" key="4">
    <source>
        <dbReference type="Proteomes" id="UP000568380"/>
    </source>
</evidence>
<protein>
    <submittedName>
        <fullName evidence="3">Putative spermidine/putrescine transport system substrate-binding protein</fullName>
    </submittedName>
</protein>
<feature type="chain" id="PRO_5030668084" evidence="2">
    <location>
        <begin position="29"/>
        <end position="348"/>
    </location>
</feature>
<dbReference type="SUPFAM" id="SSF53850">
    <property type="entry name" value="Periplasmic binding protein-like II"/>
    <property type="match status" value="1"/>
</dbReference>
<proteinExistence type="predicted"/>
<gene>
    <name evidence="3" type="ORF">HNR40_007316</name>
</gene>
<reference evidence="3 4" key="1">
    <citation type="submission" date="2020-08" db="EMBL/GenBank/DDBJ databases">
        <title>Genomic Encyclopedia of Type Strains, Phase IV (KMG-IV): sequencing the most valuable type-strain genomes for metagenomic binning, comparative biology and taxonomic classification.</title>
        <authorList>
            <person name="Goeker M."/>
        </authorList>
    </citation>
    <scope>NUCLEOTIDE SEQUENCE [LARGE SCALE GENOMIC DNA]</scope>
    <source>
        <strain evidence="3 4">DSM 45385</strain>
    </source>
</reference>
<dbReference type="EMBL" id="JACHIN010000011">
    <property type="protein sequence ID" value="MBB5081821.1"/>
    <property type="molecule type" value="Genomic_DNA"/>
</dbReference>
<organism evidence="3 4">
    <name type="scientific">Nonomuraea endophytica</name>
    <dbReference type="NCBI Taxonomy" id="714136"/>
    <lineage>
        <taxon>Bacteria</taxon>
        <taxon>Bacillati</taxon>
        <taxon>Actinomycetota</taxon>
        <taxon>Actinomycetes</taxon>
        <taxon>Streptosporangiales</taxon>
        <taxon>Streptosporangiaceae</taxon>
        <taxon>Nonomuraea</taxon>
    </lineage>
</organism>
<dbReference type="RefSeq" id="WP_184969467.1">
    <property type="nucleotide sequence ID" value="NZ_JACHIN010000011.1"/>
</dbReference>
<dbReference type="PROSITE" id="PS51257">
    <property type="entry name" value="PROKAR_LIPOPROTEIN"/>
    <property type="match status" value="1"/>
</dbReference>
<dbReference type="CDD" id="cd13589">
    <property type="entry name" value="PBP2_polyamine_RpCGA009"/>
    <property type="match status" value="1"/>
</dbReference>
<comment type="caution">
    <text evidence="3">The sequence shown here is derived from an EMBL/GenBank/DDBJ whole genome shotgun (WGS) entry which is preliminary data.</text>
</comment>